<dbReference type="OrthoDB" id="9766854at2"/>
<dbReference type="RefSeq" id="WP_016183228.1">
    <property type="nucleotide sequence ID" value="NZ_JXKI01000001.1"/>
</dbReference>
<keyword evidence="1" id="KW-1133">Transmembrane helix</keyword>
<gene>
    <name evidence="2" type="ORF">I568_01706</name>
</gene>
<dbReference type="PATRIC" id="fig|1121865.3.peg.1055"/>
<sequence length="190" mass="20663">MRRFSVKILAFLAVGVALNYVGANIALFLRLPVYLDSIGTIFCAFLLGPLYGMLTGLASGLLSGITTDLFSLYYIPVAMCTGLAAGWVYSRFQRVFQVPLQALVIMIPGTILSSLITYFLFGGITSSGSSIIVQMIYGLGLSKFTSVILVQIVTDYCDRLLAVIVATLVLTALPKRLKQTFNKQAFIHKS</sequence>
<dbReference type="eggNOG" id="COG3275">
    <property type="taxonomic scope" value="Bacteria"/>
</dbReference>
<feature type="transmembrane region" description="Helical" evidence="1">
    <location>
        <begin position="70"/>
        <end position="90"/>
    </location>
</feature>
<reference evidence="2 3" key="1">
    <citation type="submission" date="2013-03" db="EMBL/GenBank/DDBJ databases">
        <title>The Genome Sequence of Enterococcus columbae ATCC_51263 (PacBio/Illumina hybrid assembly).</title>
        <authorList>
            <consortium name="The Broad Institute Genomics Platform"/>
            <consortium name="The Broad Institute Genome Sequencing Center for Infectious Disease"/>
            <person name="Earl A."/>
            <person name="Russ C."/>
            <person name="Gilmore M."/>
            <person name="Surin D."/>
            <person name="Walker B."/>
            <person name="Young S."/>
            <person name="Zeng Q."/>
            <person name="Gargeya S."/>
            <person name="Fitzgerald M."/>
            <person name="Haas B."/>
            <person name="Abouelleil A."/>
            <person name="Allen A.W."/>
            <person name="Alvarado L."/>
            <person name="Arachchi H.M."/>
            <person name="Berlin A.M."/>
            <person name="Chapman S.B."/>
            <person name="Gainer-Dewar J."/>
            <person name="Goldberg J."/>
            <person name="Griggs A."/>
            <person name="Gujja S."/>
            <person name="Hansen M."/>
            <person name="Howarth C."/>
            <person name="Imamovic A."/>
            <person name="Ireland A."/>
            <person name="Larimer J."/>
            <person name="McCowan C."/>
            <person name="Murphy C."/>
            <person name="Pearson M."/>
            <person name="Poon T.W."/>
            <person name="Priest M."/>
            <person name="Roberts A."/>
            <person name="Saif S."/>
            <person name="Shea T."/>
            <person name="Sisk P."/>
            <person name="Sykes S."/>
            <person name="Wortman J."/>
            <person name="Nusbaum C."/>
            <person name="Birren B."/>
        </authorList>
    </citation>
    <scope>NUCLEOTIDE SEQUENCE [LARGE SCALE GENOMIC DNA]</scope>
    <source>
        <strain evidence="2 3">ATCC 51263</strain>
    </source>
</reference>
<feature type="transmembrane region" description="Helical" evidence="1">
    <location>
        <begin position="102"/>
        <end position="124"/>
    </location>
</feature>
<evidence type="ECO:0000313" key="2">
    <source>
        <dbReference type="EMBL" id="EOW80529.1"/>
    </source>
</evidence>
<organism evidence="2 3">
    <name type="scientific">Enterococcus columbae DSM 7374 = ATCC 51263</name>
    <dbReference type="NCBI Taxonomy" id="1121865"/>
    <lineage>
        <taxon>Bacteria</taxon>
        <taxon>Bacillati</taxon>
        <taxon>Bacillota</taxon>
        <taxon>Bacilli</taxon>
        <taxon>Lactobacillales</taxon>
        <taxon>Enterococcaceae</taxon>
        <taxon>Enterococcus</taxon>
    </lineage>
</organism>
<proteinExistence type="predicted"/>
<feature type="transmembrane region" description="Helical" evidence="1">
    <location>
        <begin position="33"/>
        <end position="58"/>
    </location>
</feature>
<comment type="caution">
    <text evidence="2">The sequence shown here is derived from an EMBL/GenBank/DDBJ whole genome shotgun (WGS) entry which is preliminary data.</text>
</comment>
<evidence type="ECO:0000256" key="1">
    <source>
        <dbReference type="SAM" id="Phobius"/>
    </source>
</evidence>
<keyword evidence="1" id="KW-0472">Membrane</keyword>
<dbReference type="AlphaFoldDB" id="S0KBC4"/>
<dbReference type="STRING" id="1121865.OMW_01086"/>
<dbReference type="EMBL" id="ASWJ01000008">
    <property type="protein sequence ID" value="EOW80529.1"/>
    <property type="molecule type" value="Genomic_DNA"/>
</dbReference>
<keyword evidence="3" id="KW-1185">Reference proteome</keyword>
<feature type="transmembrane region" description="Helical" evidence="1">
    <location>
        <begin position="136"/>
        <end position="154"/>
    </location>
</feature>
<dbReference type="Pfam" id="PF12822">
    <property type="entry name" value="ECF_trnsprt"/>
    <property type="match status" value="1"/>
</dbReference>
<dbReference type="Gene3D" id="1.10.1760.20">
    <property type="match status" value="1"/>
</dbReference>
<name>S0KBC4_9ENTE</name>
<accession>S0KBC4</accession>
<keyword evidence="1" id="KW-0812">Transmembrane</keyword>
<evidence type="ECO:0008006" key="4">
    <source>
        <dbReference type="Google" id="ProtNLM"/>
    </source>
</evidence>
<dbReference type="Proteomes" id="UP000014113">
    <property type="component" value="Unassembled WGS sequence"/>
</dbReference>
<dbReference type="GO" id="GO:0022857">
    <property type="term" value="F:transmembrane transporter activity"/>
    <property type="evidence" value="ECO:0007669"/>
    <property type="project" value="InterPro"/>
</dbReference>
<protein>
    <recommendedName>
        <fullName evidence="4">Integral membrane protein</fullName>
    </recommendedName>
</protein>
<dbReference type="InterPro" id="IPR024529">
    <property type="entry name" value="ECF_trnsprt_substrate-spec"/>
</dbReference>
<evidence type="ECO:0000313" key="3">
    <source>
        <dbReference type="Proteomes" id="UP000014113"/>
    </source>
</evidence>